<sequence length="101" mass="11350">MMIRQRLARQSRARPPPSDTLAIVCDQGLQDSGVVETWHPDEGWGTIALDHTELIVWVHFSHIVAGPTEYRSLTPGQRVRCRYEVPGQDGYPARAVDVATR</sequence>
<dbReference type="RefSeq" id="WP_204925073.1">
    <property type="nucleotide sequence ID" value="NZ_JAFEUC010000005.1"/>
</dbReference>
<protein>
    <submittedName>
        <fullName evidence="1">Cold shock domain-containing protein</fullName>
    </submittedName>
</protein>
<dbReference type="InterPro" id="IPR012340">
    <property type="entry name" value="NA-bd_OB-fold"/>
</dbReference>
<dbReference type="Gene3D" id="2.40.50.140">
    <property type="entry name" value="Nucleic acid-binding proteins"/>
    <property type="match status" value="1"/>
</dbReference>
<dbReference type="SUPFAM" id="SSF50249">
    <property type="entry name" value="Nucleic acid-binding proteins"/>
    <property type="match status" value="1"/>
</dbReference>
<accession>A0ABS2IRY1</accession>
<evidence type="ECO:0000313" key="1">
    <source>
        <dbReference type="EMBL" id="MBM7077090.1"/>
    </source>
</evidence>
<organism evidence="1 2">
    <name type="scientific">Micromonospora humida</name>
    <dbReference type="NCBI Taxonomy" id="2809018"/>
    <lineage>
        <taxon>Bacteria</taxon>
        <taxon>Bacillati</taxon>
        <taxon>Actinomycetota</taxon>
        <taxon>Actinomycetes</taxon>
        <taxon>Micromonosporales</taxon>
        <taxon>Micromonosporaceae</taxon>
        <taxon>Micromonospora</taxon>
    </lineage>
</organism>
<comment type="caution">
    <text evidence="1">The sequence shown here is derived from an EMBL/GenBank/DDBJ whole genome shotgun (WGS) entry which is preliminary data.</text>
</comment>
<gene>
    <name evidence="1" type="ORF">JQX11_12095</name>
</gene>
<dbReference type="EMBL" id="JAFEUC010000005">
    <property type="protein sequence ID" value="MBM7077090.1"/>
    <property type="molecule type" value="Genomic_DNA"/>
</dbReference>
<dbReference type="Proteomes" id="UP001518872">
    <property type="component" value="Unassembled WGS sequence"/>
</dbReference>
<proteinExistence type="predicted"/>
<name>A0ABS2IRY1_9ACTN</name>
<keyword evidence="2" id="KW-1185">Reference proteome</keyword>
<evidence type="ECO:0000313" key="2">
    <source>
        <dbReference type="Proteomes" id="UP001518872"/>
    </source>
</evidence>
<reference evidence="1 2" key="1">
    <citation type="submission" date="2021-02" db="EMBL/GenBank/DDBJ databases">
        <authorList>
            <person name="Ra J.-S."/>
        </authorList>
    </citation>
    <scope>NUCLEOTIDE SEQUENCE [LARGE SCALE GENOMIC DNA]</scope>
    <source>
        <strain evidence="1 2">MMS20-R1-14</strain>
    </source>
</reference>